<feature type="region of interest" description="Disordered" evidence="3">
    <location>
        <begin position="88"/>
        <end position="157"/>
    </location>
</feature>
<feature type="compositionally biased region" description="Low complexity" evidence="3">
    <location>
        <begin position="94"/>
        <end position="113"/>
    </location>
</feature>
<evidence type="ECO:0000256" key="3">
    <source>
        <dbReference type="SAM" id="MobiDB-lite"/>
    </source>
</evidence>
<comment type="similarity">
    <text evidence="2">Belongs to the POMP/UMP1 family.</text>
</comment>
<evidence type="ECO:0000313" key="4">
    <source>
        <dbReference type="EMBL" id="KAF7512991.1"/>
    </source>
</evidence>
<feature type="compositionally biased region" description="Low complexity" evidence="3">
    <location>
        <begin position="132"/>
        <end position="150"/>
    </location>
</feature>
<dbReference type="PANTHER" id="PTHR12828:SF3">
    <property type="entry name" value="PROTEASOME MATURATION PROTEIN"/>
    <property type="match status" value="1"/>
</dbReference>
<evidence type="ECO:0000313" key="5">
    <source>
        <dbReference type="Proteomes" id="UP000606974"/>
    </source>
</evidence>
<dbReference type="GO" id="GO:0005737">
    <property type="term" value="C:cytoplasm"/>
    <property type="evidence" value="ECO:0007669"/>
    <property type="project" value="TreeGrafter"/>
</dbReference>
<dbReference type="GO" id="GO:0005634">
    <property type="term" value="C:nucleus"/>
    <property type="evidence" value="ECO:0007669"/>
    <property type="project" value="TreeGrafter"/>
</dbReference>
<keyword evidence="5" id="KW-1185">Reference proteome</keyword>
<proteinExistence type="inferred from homology"/>
<comment type="caution">
    <text evidence="4">The sequence shown here is derived from an EMBL/GenBank/DDBJ whole genome shotgun (WGS) entry which is preliminary data.</text>
</comment>
<organism evidence="4 5">
    <name type="scientific">Endocarpon pusillum</name>
    <dbReference type="NCBI Taxonomy" id="364733"/>
    <lineage>
        <taxon>Eukaryota</taxon>
        <taxon>Fungi</taxon>
        <taxon>Dikarya</taxon>
        <taxon>Ascomycota</taxon>
        <taxon>Pezizomycotina</taxon>
        <taxon>Eurotiomycetes</taxon>
        <taxon>Chaetothyriomycetidae</taxon>
        <taxon>Verrucariales</taxon>
        <taxon>Verrucariaceae</taxon>
        <taxon>Endocarpon</taxon>
    </lineage>
</organism>
<name>A0A8H7AU03_9EURO</name>
<accession>A0A8H7AU03</accession>
<sequence length="256" mass="27883">MPSPKNAATWTPGAHSFVVSLDISQTSPRHRTKLTVRSNTIVTSILTRHLHFHFPTFESLTHLSRRKAHILHHHPFPRPLVCKMSLRIAPPSSHPQTTSNTTTKTSSSSSFTSNQHPKGAPSAPGLPDTLRLSQSTTSTTSSPQPSLSSTHPLESRLLNWTTTQDSLKLETLRRTYGIAEPVRRGMELKIVREGAFTPAVLGGSAVSVHEDILAGRDAEVSWEDVYTHAGRVVGTGAEGAGGVHEEMEARVGMGRW</sequence>
<protein>
    <submittedName>
        <fullName evidence="4">Uncharacterized protein</fullName>
    </submittedName>
</protein>
<reference evidence="4" key="1">
    <citation type="submission" date="2020-02" db="EMBL/GenBank/DDBJ databases">
        <authorList>
            <person name="Palmer J.M."/>
        </authorList>
    </citation>
    <scope>NUCLEOTIDE SEQUENCE</scope>
    <source>
        <strain evidence="4">EPUS1.4</strain>
        <tissue evidence="4">Thallus</tissue>
    </source>
</reference>
<dbReference type="AlphaFoldDB" id="A0A8H7AU03"/>
<dbReference type="InterPro" id="IPR008012">
    <property type="entry name" value="Ump1"/>
</dbReference>
<evidence type="ECO:0000256" key="1">
    <source>
        <dbReference type="ARBA" id="ARBA00023186"/>
    </source>
</evidence>
<evidence type="ECO:0000256" key="2">
    <source>
        <dbReference type="ARBA" id="ARBA00043974"/>
    </source>
</evidence>
<gene>
    <name evidence="4" type="ORF">GJ744_011257</name>
</gene>
<dbReference type="Pfam" id="PF05348">
    <property type="entry name" value="UMP1"/>
    <property type="match status" value="1"/>
</dbReference>
<dbReference type="PANTHER" id="PTHR12828">
    <property type="entry name" value="PROTEASOME MATURATION PROTEIN UMP1"/>
    <property type="match status" value="1"/>
</dbReference>
<dbReference type="GO" id="GO:0043248">
    <property type="term" value="P:proteasome assembly"/>
    <property type="evidence" value="ECO:0007669"/>
    <property type="project" value="InterPro"/>
</dbReference>
<dbReference type="Proteomes" id="UP000606974">
    <property type="component" value="Unassembled WGS sequence"/>
</dbReference>
<dbReference type="EMBL" id="JAACFV010000008">
    <property type="protein sequence ID" value="KAF7512991.1"/>
    <property type="molecule type" value="Genomic_DNA"/>
</dbReference>
<keyword evidence="1" id="KW-0143">Chaperone</keyword>
<dbReference type="OrthoDB" id="15001at2759"/>